<dbReference type="SMART" id="SM00283">
    <property type="entry name" value="MA"/>
    <property type="match status" value="1"/>
</dbReference>
<dbReference type="PATRIC" id="fig|579748.3.peg.210"/>
<comment type="caution">
    <text evidence="12">The sequence shown here is derived from an EMBL/GenBank/DDBJ whole genome shotgun (WGS) entry which is preliminary data.</text>
</comment>
<proteinExistence type="inferred from homology"/>
<dbReference type="EMBL" id="JXXV01000004">
    <property type="protein sequence ID" value="KJY85211.1"/>
    <property type="molecule type" value="Genomic_DNA"/>
</dbReference>
<dbReference type="AlphaFoldDB" id="A0A0F4NSZ8"/>
<dbReference type="PRINTS" id="PR00260">
    <property type="entry name" value="CHEMTRNSDUCR"/>
</dbReference>
<feature type="domain" description="HAMP" evidence="10">
    <location>
        <begin position="334"/>
        <end position="387"/>
    </location>
</feature>
<organism evidence="12 13">
    <name type="scientific">Vibrio galatheae</name>
    <dbReference type="NCBI Taxonomy" id="579748"/>
    <lineage>
        <taxon>Bacteria</taxon>
        <taxon>Pseudomonadati</taxon>
        <taxon>Pseudomonadota</taxon>
        <taxon>Gammaproteobacteria</taxon>
        <taxon>Vibrionales</taxon>
        <taxon>Vibrionaceae</taxon>
        <taxon>Vibrio</taxon>
    </lineage>
</organism>
<evidence type="ECO:0000313" key="12">
    <source>
        <dbReference type="EMBL" id="KJY85211.1"/>
    </source>
</evidence>
<evidence type="ECO:0000256" key="1">
    <source>
        <dbReference type="ARBA" id="ARBA00004141"/>
    </source>
</evidence>
<dbReference type="InterPro" id="IPR010910">
    <property type="entry name" value="Nitrate/nitrite_sensing_bac"/>
</dbReference>
<evidence type="ECO:0000256" key="3">
    <source>
        <dbReference type="ARBA" id="ARBA00022989"/>
    </source>
</evidence>
<dbReference type="InterPro" id="IPR004089">
    <property type="entry name" value="MCPsignal_dom"/>
</dbReference>
<sequence>MRSVMKRFSLHHIFTALAGVPLVLALLMAVEVAINQKSAVSQANIEQEIIELTLLSDNLAHNLAVERGLTAGVLGSKGAQEQVAKLKAQRTIADQHIAAFNAFQPQYIAADITNRLKQSVNAQLTDINQVRSQVDQLAPTRSPFAYYSNLNQLAIDNALLLVSGVNSPEVSRLGSSLNSVMIIKERAGQVRGALNGAFARKSSSMGQYTAIENYINSGQYAERIATLAMPAEFLAQLKAAKDTPTWQQVTAIQDQYLDQKNQLDSLQGPSALEWFGLATERIKLVNSIRNQLAATMSDAVTSQARSAQWQLSIMLAAIVCLGVILVGGLIMSLTSLKNRVGQLTRDLSNMSQSNDLSMTLQSDGKNELSQISLSVNGLVASIKHLLLNVTETNDHSNQRLDQMVKGANDLGDSSRATSDKCSNIAAAMTELSQSSLEIASSSERALEETEQMTNKVLTCQKQSQDSYEIVKALVSQIEQTQECMLQLEQDALSVSKIVDTINGISEQTNLLALNAAIEAARAGEHGRGFAVVSSEVRDLAQRSKDATEHISQLLSNITNNTQTAVSNMHKSREATDSTFNSVSEVTNSVSQLEVLIETVNEHITSIANSTVEQSKASEAVDLDVDVLTEIAQNTGQLADKMNHIVISYRQEVSEVNDQLQKFKLA</sequence>
<dbReference type="InterPro" id="IPR004090">
    <property type="entry name" value="Chemotax_Me-accpt_rcpt"/>
</dbReference>
<comment type="similarity">
    <text evidence="6">Belongs to the methyl-accepting chemotaxis (MCP) protein family.</text>
</comment>
<evidence type="ECO:0000256" key="2">
    <source>
        <dbReference type="ARBA" id="ARBA00022692"/>
    </source>
</evidence>
<dbReference type="GO" id="GO:0016020">
    <property type="term" value="C:membrane"/>
    <property type="evidence" value="ECO:0007669"/>
    <property type="project" value="UniProtKB-SubCell"/>
</dbReference>
<feature type="transmembrane region" description="Helical" evidence="8">
    <location>
        <begin position="309"/>
        <end position="333"/>
    </location>
</feature>
<reference evidence="12 13" key="1">
    <citation type="journal article" date="2015" name="BMC Genomics">
        <title>Genome mining reveals unlocked bioactive potential of marine Gram-negative bacteria.</title>
        <authorList>
            <person name="Machado H."/>
            <person name="Sonnenschein E.C."/>
            <person name="Melchiorsen J."/>
            <person name="Gram L."/>
        </authorList>
    </citation>
    <scope>NUCLEOTIDE SEQUENCE [LARGE SCALE GENOMIC DNA]</scope>
    <source>
        <strain evidence="12 13">S2757</strain>
    </source>
</reference>
<dbReference type="GO" id="GO:0004888">
    <property type="term" value="F:transmembrane signaling receptor activity"/>
    <property type="evidence" value="ECO:0007669"/>
    <property type="project" value="InterPro"/>
</dbReference>
<dbReference type="Pfam" id="PF00015">
    <property type="entry name" value="MCPsignal"/>
    <property type="match status" value="1"/>
</dbReference>
<protein>
    <submittedName>
        <fullName evidence="12">Chemotaxis protein</fullName>
    </submittedName>
</protein>
<evidence type="ECO:0000259" key="9">
    <source>
        <dbReference type="PROSITE" id="PS50111"/>
    </source>
</evidence>
<keyword evidence="4 8" id="KW-0472">Membrane</keyword>
<dbReference type="GO" id="GO:0007165">
    <property type="term" value="P:signal transduction"/>
    <property type="evidence" value="ECO:0007669"/>
    <property type="project" value="UniProtKB-KW"/>
</dbReference>
<dbReference type="PROSITE" id="PS50111">
    <property type="entry name" value="CHEMOTAXIS_TRANSDUC_2"/>
    <property type="match status" value="1"/>
</dbReference>
<keyword evidence="3 8" id="KW-1133">Transmembrane helix</keyword>
<dbReference type="SUPFAM" id="SSF58104">
    <property type="entry name" value="Methyl-accepting chemotaxis protein (MCP) signaling domain"/>
    <property type="match status" value="1"/>
</dbReference>
<keyword evidence="5 7" id="KW-0807">Transducer</keyword>
<dbReference type="PROSITE" id="PS50885">
    <property type="entry name" value="HAMP"/>
    <property type="match status" value="1"/>
</dbReference>
<dbReference type="STRING" id="579748.TW81_01015"/>
<dbReference type="GO" id="GO:0006935">
    <property type="term" value="P:chemotaxis"/>
    <property type="evidence" value="ECO:0007669"/>
    <property type="project" value="InterPro"/>
</dbReference>
<dbReference type="InterPro" id="IPR013587">
    <property type="entry name" value="Nitrate/nitrite_sensing"/>
</dbReference>
<evidence type="ECO:0000256" key="6">
    <source>
        <dbReference type="ARBA" id="ARBA00029447"/>
    </source>
</evidence>
<dbReference type="PANTHER" id="PTHR32089">
    <property type="entry name" value="METHYL-ACCEPTING CHEMOTAXIS PROTEIN MCPB"/>
    <property type="match status" value="1"/>
</dbReference>
<evidence type="ECO:0000256" key="4">
    <source>
        <dbReference type="ARBA" id="ARBA00023136"/>
    </source>
</evidence>
<feature type="domain" description="Methyl-accepting transducer" evidence="9">
    <location>
        <begin position="392"/>
        <end position="628"/>
    </location>
</feature>
<evidence type="ECO:0000313" key="13">
    <source>
        <dbReference type="Proteomes" id="UP000033673"/>
    </source>
</evidence>
<keyword evidence="13" id="KW-1185">Reference proteome</keyword>
<evidence type="ECO:0000256" key="5">
    <source>
        <dbReference type="ARBA" id="ARBA00023224"/>
    </source>
</evidence>
<comment type="subcellular location">
    <subcellularLocation>
        <location evidence="1">Membrane</location>
        <topology evidence="1">Multi-pass membrane protein</topology>
    </subcellularLocation>
</comment>
<dbReference type="PANTHER" id="PTHR32089:SF119">
    <property type="entry name" value="METHYL-ACCEPTING CHEMOTAXIS PROTEIN CTPL"/>
    <property type="match status" value="1"/>
</dbReference>
<dbReference type="Pfam" id="PF08376">
    <property type="entry name" value="NIT"/>
    <property type="match status" value="1"/>
</dbReference>
<accession>A0A0F4NSZ8</accession>
<dbReference type="PROSITE" id="PS50906">
    <property type="entry name" value="NIT"/>
    <property type="match status" value="1"/>
</dbReference>
<evidence type="ECO:0000259" key="11">
    <source>
        <dbReference type="PROSITE" id="PS50906"/>
    </source>
</evidence>
<dbReference type="RefSeq" id="WP_045953865.1">
    <property type="nucleotide sequence ID" value="NZ_JXXV01000004.1"/>
</dbReference>
<evidence type="ECO:0000256" key="7">
    <source>
        <dbReference type="PROSITE-ProRule" id="PRU00284"/>
    </source>
</evidence>
<feature type="domain" description="NIT" evidence="11">
    <location>
        <begin position="54"/>
        <end position="303"/>
    </location>
</feature>
<dbReference type="Gene3D" id="1.10.287.950">
    <property type="entry name" value="Methyl-accepting chemotaxis protein"/>
    <property type="match status" value="1"/>
</dbReference>
<evidence type="ECO:0000256" key="8">
    <source>
        <dbReference type="SAM" id="Phobius"/>
    </source>
</evidence>
<evidence type="ECO:0000259" key="10">
    <source>
        <dbReference type="PROSITE" id="PS50885"/>
    </source>
</evidence>
<dbReference type="Proteomes" id="UP000033673">
    <property type="component" value="Unassembled WGS sequence"/>
</dbReference>
<name>A0A0F4NSZ8_9VIBR</name>
<dbReference type="InterPro" id="IPR003660">
    <property type="entry name" value="HAMP_dom"/>
</dbReference>
<dbReference type="OrthoDB" id="2489132at2"/>
<keyword evidence="2 8" id="KW-0812">Transmembrane</keyword>
<gene>
    <name evidence="12" type="ORF">TW81_01015</name>
</gene>